<accession>A0ABM5ZBK9</accession>
<dbReference type="Proteomes" id="UP000074914">
    <property type="component" value="Chromosome"/>
</dbReference>
<dbReference type="InterPro" id="IPR050963">
    <property type="entry name" value="Sirohydro_Cobaltochel/CbiX"/>
</dbReference>
<dbReference type="EMBL" id="CP013236">
    <property type="protein sequence ID" value="AMP16512.1"/>
    <property type="molecule type" value="Genomic_DNA"/>
</dbReference>
<evidence type="ECO:0000313" key="4">
    <source>
        <dbReference type="Proteomes" id="UP000074914"/>
    </source>
</evidence>
<keyword evidence="1" id="KW-0479">Metal-binding</keyword>
<keyword evidence="4" id="KW-1185">Reference proteome</keyword>
<dbReference type="SUPFAM" id="SSF53800">
    <property type="entry name" value="Chelatase"/>
    <property type="match status" value="1"/>
</dbReference>
<dbReference type="Gene3D" id="3.40.50.1400">
    <property type="match status" value="1"/>
</dbReference>
<name>A0ABM5ZBK9_9BURK</name>
<gene>
    <name evidence="3" type="ORF">CPter291_4284</name>
</gene>
<dbReference type="CDD" id="cd03416">
    <property type="entry name" value="CbiX_SirB_N"/>
    <property type="match status" value="1"/>
</dbReference>
<dbReference type="RefSeq" id="WP_062118510.1">
    <property type="nucleotide sequence ID" value="NZ_CP013236.1"/>
</dbReference>
<evidence type="ECO:0000256" key="2">
    <source>
        <dbReference type="ARBA" id="ARBA00023239"/>
    </source>
</evidence>
<dbReference type="PANTHER" id="PTHR33542:SF5">
    <property type="entry name" value="FERROCHELATASE CHE1"/>
    <property type="match status" value="1"/>
</dbReference>
<organism evidence="3 4">
    <name type="scientific">Collimonas pratensis</name>
    <dbReference type="NCBI Taxonomy" id="279113"/>
    <lineage>
        <taxon>Bacteria</taxon>
        <taxon>Pseudomonadati</taxon>
        <taxon>Pseudomonadota</taxon>
        <taxon>Betaproteobacteria</taxon>
        <taxon>Burkholderiales</taxon>
        <taxon>Oxalobacteraceae</taxon>
        <taxon>Collimonas</taxon>
    </lineage>
</organism>
<keyword evidence="2" id="KW-0456">Lyase</keyword>
<evidence type="ECO:0000256" key="1">
    <source>
        <dbReference type="ARBA" id="ARBA00022723"/>
    </source>
</evidence>
<dbReference type="InterPro" id="IPR002762">
    <property type="entry name" value="CbiX-like"/>
</dbReference>
<protein>
    <submittedName>
        <fullName evidence="3">CbiX family protein</fullName>
    </submittedName>
</protein>
<dbReference type="PANTHER" id="PTHR33542">
    <property type="entry name" value="SIROHYDROCHLORIN FERROCHELATASE, CHLOROPLASTIC"/>
    <property type="match status" value="1"/>
</dbReference>
<proteinExistence type="predicted"/>
<evidence type="ECO:0000313" key="3">
    <source>
        <dbReference type="EMBL" id="AMP16512.1"/>
    </source>
</evidence>
<reference evidence="3 4" key="1">
    <citation type="submission" date="2015-11" db="EMBL/GenBank/DDBJ databases">
        <title>Exploring the genomic traits of fungus-feeding bacterial genus Collimonas.</title>
        <authorList>
            <person name="Song C."/>
            <person name="Schmidt R."/>
            <person name="de Jager V."/>
            <person name="Krzyzanowska D."/>
            <person name="Jongedijk E."/>
            <person name="Cankar K."/>
            <person name="Beekwilder J."/>
            <person name="van Veen A."/>
            <person name="de Boer W."/>
            <person name="van Veen J.A."/>
            <person name="Garbeva P."/>
        </authorList>
    </citation>
    <scope>NUCLEOTIDE SEQUENCE [LARGE SCALE GENOMIC DNA]</scope>
    <source>
        <strain evidence="3 4">Ter291</strain>
    </source>
</reference>
<dbReference type="Pfam" id="PF01903">
    <property type="entry name" value="CbiX"/>
    <property type="match status" value="1"/>
</dbReference>
<sequence length="132" mass="14216">MSSAAHPAPHQALILFAHGARDPLWATPFEALQQLIERQRPELRVALAFLELMQPDLPGLLQQLAAEGVREVSVVPVFLGQGGHVRRDLPALIAQAQQRHPQLTITIAQAVGEQPQVLAAIAGYCAATLPKS</sequence>